<keyword evidence="3" id="KW-0408">Iron</keyword>
<sequence length="128" mass="14234">MPDCNVEWIKACTESDVEEGRFAEFRLPRDTSVPDAIPRSGFVFLENGTLRAYLNQCPHLGIELNWMPGRFMDSDNLFIQCSTHGALFKPTTGECIAGPCQGDALVALDLRLDHGDVLIRVPAWKAPE</sequence>
<dbReference type="GO" id="GO:0046872">
    <property type="term" value="F:metal ion binding"/>
    <property type="evidence" value="ECO:0007669"/>
    <property type="project" value="UniProtKB-KW"/>
</dbReference>
<dbReference type="RefSeq" id="WP_149601732.1">
    <property type="nucleotide sequence ID" value="NZ_VTUU01000015.1"/>
</dbReference>
<dbReference type="EMBL" id="VTUU01000015">
    <property type="protein sequence ID" value="KAA1170700.1"/>
    <property type="molecule type" value="Genomic_DNA"/>
</dbReference>
<feature type="domain" description="Rieske" evidence="5">
    <location>
        <begin position="9"/>
        <end position="119"/>
    </location>
</feature>
<dbReference type="CDD" id="cd03467">
    <property type="entry name" value="Rieske"/>
    <property type="match status" value="1"/>
</dbReference>
<name>A0A5B0V826_9GAMM</name>
<dbReference type="Gene3D" id="2.102.10.10">
    <property type="entry name" value="Rieske [2Fe-2S] iron-sulphur domain"/>
    <property type="match status" value="1"/>
</dbReference>
<evidence type="ECO:0000313" key="6">
    <source>
        <dbReference type="EMBL" id="KAA1170700.1"/>
    </source>
</evidence>
<keyword evidence="7" id="KW-1185">Reference proteome</keyword>
<reference evidence="6 7" key="1">
    <citation type="submission" date="2019-08" db="EMBL/GenBank/DDBJ databases">
        <title>Marinobacter ZYF650 sp. nov., a marine bacterium isolated from seawater of the Mariana trench.</title>
        <authorList>
            <person name="Ahmad W."/>
        </authorList>
    </citation>
    <scope>NUCLEOTIDE SEQUENCE [LARGE SCALE GENOMIC DNA]</scope>
    <source>
        <strain evidence="6 7">ZYF650</strain>
    </source>
</reference>
<evidence type="ECO:0000256" key="1">
    <source>
        <dbReference type="ARBA" id="ARBA00022714"/>
    </source>
</evidence>
<keyword evidence="4" id="KW-0411">Iron-sulfur</keyword>
<dbReference type="AlphaFoldDB" id="A0A5B0V826"/>
<proteinExistence type="predicted"/>
<accession>A0A5B0V826</accession>
<dbReference type="PANTHER" id="PTHR40261">
    <property type="match status" value="1"/>
</dbReference>
<comment type="caution">
    <text evidence="6">The sequence shown here is derived from an EMBL/GenBank/DDBJ whole genome shotgun (WGS) entry which is preliminary data.</text>
</comment>
<organism evidence="6 7">
    <name type="scientific">Marinobacter salinexigens</name>
    <dbReference type="NCBI Taxonomy" id="2919747"/>
    <lineage>
        <taxon>Bacteria</taxon>
        <taxon>Pseudomonadati</taxon>
        <taxon>Pseudomonadota</taxon>
        <taxon>Gammaproteobacteria</taxon>
        <taxon>Pseudomonadales</taxon>
        <taxon>Marinobacteraceae</taxon>
        <taxon>Marinobacter</taxon>
    </lineage>
</organism>
<keyword evidence="2" id="KW-0479">Metal-binding</keyword>
<dbReference type="Pfam" id="PF00355">
    <property type="entry name" value="Rieske"/>
    <property type="match status" value="1"/>
</dbReference>
<dbReference type="PANTHER" id="PTHR40261:SF1">
    <property type="entry name" value="RIESKE DOMAIN-CONTAINING PROTEIN"/>
    <property type="match status" value="1"/>
</dbReference>
<evidence type="ECO:0000313" key="7">
    <source>
        <dbReference type="Proteomes" id="UP000323161"/>
    </source>
</evidence>
<dbReference type="InterPro" id="IPR036922">
    <property type="entry name" value="Rieske_2Fe-2S_sf"/>
</dbReference>
<dbReference type="PROSITE" id="PS51296">
    <property type="entry name" value="RIESKE"/>
    <property type="match status" value="1"/>
</dbReference>
<gene>
    <name evidence="6" type="ORF">FWJ25_18395</name>
</gene>
<evidence type="ECO:0000256" key="2">
    <source>
        <dbReference type="ARBA" id="ARBA00022723"/>
    </source>
</evidence>
<dbReference type="SUPFAM" id="SSF50022">
    <property type="entry name" value="ISP domain"/>
    <property type="match status" value="1"/>
</dbReference>
<evidence type="ECO:0000259" key="5">
    <source>
        <dbReference type="PROSITE" id="PS51296"/>
    </source>
</evidence>
<dbReference type="InterPro" id="IPR017941">
    <property type="entry name" value="Rieske_2Fe-2S"/>
</dbReference>
<protein>
    <submittedName>
        <fullName evidence="6">Rieske (2Fe-2S) protein</fullName>
    </submittedName>
</protein>
<evidence type="ECO:0000256" key="3">
    <source>
        <dbReference type="ARBA" id="ARBA00023004"/>
    </source>
</evidence>
<evidence type="ECO:0000256" key="4">
    <source>
        <dbReference type="ARBA" id="ARBA00023014"/>
    </source>
</evidence>
<keyword evidence="1" id="KW-0001">2Fe-2S</keyword>
<dbReference type="GO" id="GO:0051537">
    <property type="term" value="F:2 iron, 2 sulfur cluster binding"/>
    <property type="evidence" value="ECO:0007669"/>
    <property type="project" value="UniProtKB-KW"/>
</dbReference>
<dbReference type="Proteomes" id="UP000323161">
    <property type="component" value="Unassembled WGS sequence"/>
</dbReference>